<dbReference type="Gene3D" id="2.40.30.170">
    <property type="match status" value="1"/>
</dbReference>
<evidence type="ECO:0000259" key="2">
    <source>
        <dbReference type="Pfam" id="PF25917"/>
    </source>
</evidence>
<sequence>MMRSWSLIAAGTLGLLLFFSLGAGLAALLSPAAGESDPAAILSQSPVIAVGRGRVEVDGGLSRVLAARDGIVREVRVTEGQPVKAGDVLAVLDERAADFAVQAAVAEQAEAQARLSAAQARRDGQARQVERLRRAAKAQAITPQALDEAEAALAAGTADVRLTEAAVAAATTRLGIARFELDQRQIRAALDGEVVRRAVKRGDTVLAAALTEMFVILPDAPLVVRAEIQEQFVRQIRAGLEAEIVSESDERVTTVGRVLRVGQFLDTRRSNENVAERVDVRVADCIVSLDASDAFLVGQRVYVRFKRPSS</sequence>
<evidence type="ECO:0000313" key="4">
    <source>
        <dbReference type="Proteomes" id="UP001238467"/>
    </source>
</evidence>
<dbReference type="Gene3D" id="2.40.50.100">
    <property type="match status" value="1"/>
</dbReference>
<dbReference type="Pfam" id="PF25917">
    <property type="entry name" value="BSH_RND"/>
    <property type="match status" value="1"/>
</dbReference>
<feature type="coiled-coil region" evidence="1">
    <location>
        <begin position="101"/>
        <end position="135"/>
    </location>
</feature>
<keyword evidence="1" id="KW-0175">Coiled coil</keyword>
<gene>
    <name evidence="3" type="ORF">J2S76_004110</name>
</gene>
<feature type="domain" description="Multidrug resistance protein MdtA-like barrel-sandwich hybrid" evidence="2">
    <location>
        <begin position="69"/>
        <end position="216"/>
    </location>
</feature>
<proteinExistence type="predicted"/>
<dbReference type="Proteomes" id="UP001238467">
    <property type="component" value="Unassembled WGS sequence"/>
</dbReference>
<keyword evidence="4" id="KW-1185">Reference proteome</keyword>
<dbReference type="EMBL" id="JAUSUH010000012">
    <property type="protein sequence ID" value="MDQ0349659.1"/>
    <property type="molecule type" value="Genomic_DNA"/>
</dbReference>
<comment type="caution">
    <text evidence="3">The sequence shown here is derived from an EMBL/GenBank/DDBJ whole genome shotgun (WGS) entry which is preliminary data.</text>
</comment>
<reference evidence="3 4" key="1">
    <citation type="submission" date="2023-07" db="EMBL/GenBank/DDBJ databases">
        <title>Genomic Encyclopedia of Type Strains, Phase IV (KMG-IV): sequencing the most valuable type-strain genomes for metagenomic binning, comparative biology and taxonomic classification.</title>
        <authorList>
            <person name="Goeker M."/>
        </authorList>
    </citation>
    <scope>NUCLEOTIDE SEQUENCE [LARGE SCALE GENOMIC DNA]</scope>
    <source>
        <strain evidence="3 4">DSM 1277</strain>
    </source>
</reference>
<protein>
    <submittedName>
        <fullName evidence="3">Multidrug efflux pump subunit AcrA (Membrane-fusion protein)</fullName>
    </submittedName>
</protein>
<evidence type="ECO:0000256" key="1">
    <source>
        <dbReference type="SAM" id="Coils"/>
    </source>
</evidence>
<dbReference type="Gene3D" id="1.10.287.470">
    <property type="entry name" value="Helix hairpin bin"/>
    <property type="match status" value="1"/>
</dbReference>
<dbReference type="InterPro" id="IPR058625">
    <property type="entry name" value="MdtA-like_BSH"/>
</dbReference>
<evidence type="ECO:0000313" key="3">
    <source>
        <dbReference type="EMBL" id="MDQ0349659.1"/>
    </source>
</evidence>
<name>A0ABU0DMS3_9HYPH</name>
<organism evidence="3 4">
    <name type="scientific">Ancylobacter vacuolatus</name>
    <dbReference type="NCBI Taxonomy" id="223389"/>
    <lineage>
        <taxon>Bacteria</taxon>
        <taxon>Pseudomonadati</taxon>
        <taxon>Pseudomonadota</taxon>
        <taxon>Alphaproteobacteria</taxon>
        <taxon>Hyphomicrobiales</taxon>
        <taxon>Xanthobacteraceae</taxon>
        <taxon>Ancylobacter</taxon>
    </lineage>
</organism>
<accession>A0ABU0DMS3</accession>
<dbReference type="SUPFAM" id="SSF111369">
    <property type="entry name" value="HlyD-like secretion proteins"/>
    <property type="match status" value="1"/>
</dbReference>
<dbReference type="PANTHER" id="PTHR30469">
    <property type="entry name" value="MULTIDRUG RESISTANCE PROTEIN MDTA"/>
    <property type="match status" value="1"/>
</dbReference>
<dbReference type="PANTHER" id="PTHR30469:SF15">
    <property type="entry name" value="HLYD FAMILY OF SECRETION PROTEINS"/>
    <property type="match status" value="1"/>
</dbReference>